<dbReference type="GO" id="GO:0016987">
    <property type="term" value="F:sigma factor activity"/>
    <property type="evidence" value="ECO:0007669"/>
    <property type="project" value="UniProtKB-KW"/>
</dbReference>
<reference evidence="6 7" key="1">
    <citation type="submission" date="2019-02" db="EMBL/GenBank/DDBJ databases">
        <title>Deep-cultivation of Planctomycetes and their phenomic and genomic characterization uncovers novel biology.</title>
        <authorList>
            <person name="Wiegand S."/>
            <person name="Jogler M."/>
            <person name="Boedeker C."/>
            <person name="Pinto D."/>
            <person name="Vollmers J."/>
            <person name="Rivas-Marin E."/>
            <person name="Kohn T."/>
            <person name="Peeters S.H."/>
            <person name="Heuer A."/>
            <person name="Rast P."/>
            <person name="Oberbeckmann S."/>
            <person name="Bunk B."/>
            <person name="Jeske O."/>
            <person name="Meyerdierks A."/>
            <person name="Storesund J.E."/>
            <person name="Kallscheuer N."/>
            <person name="Luecker S."/>
            <person name="Lage O.M."/>
            <person name="Pohl T."/>
            <person name="Merkel B.J."/>
            <person name="Hornburger P."/>
            <person name="Mueller R.-W."/>
            <person name="Bruemmer F."/>
            <person name="Labrenz M."/>
            <person name="Spormann A.M."/>
            <person name="Op Den Camp H."/>
            <person name="Overmann J."/>
            <person name="Amann R."/>
            <person name="Jetten M.S.M."/>
            <person name="Mascher T."/>
            <person name="Medema M.H."/>
            <person name="Devos D.P."/>
            <person name="Kaster A.-K."/>
            <person name="Ovreas L."/>
            <person name="Rohde M."/>
            <person name="Galperin M.Y."/>
            <person name="Jogler C."/>
        </authorList>
    </citation>
    <scope>NUCLEOTIDE SEQUENCE [LARGE SCALE GENOMIC DNA]</scope>
    <source>
        <strain evidence="6 7">Poly41</strain>
    </source>
</reference>
<protein>
    <submittedName>
        <fullName evidence="6">ECF sigma factor</fullName>
    </submittedName>
</protein>
<dbReference type="SUPFAM" id="SSF88659">
    <property type="entry name" value="Sigma3 and sigma4 domains of RNA polymerase sigma factors"/>
    <property type="match status" value="1"/>
</dbReference>
<evidence type="ECO:0000256" key="3">
    <source>
        <dbReference type="ARBA" id="ARBA00023082"/>
    </source>
</evidence>
<comment type="similarity">
    <text evidence="1">Belongs to the sigma-70 factor family. ECF subfamily.</text>
</comment>
<proteinExistence type="inferred from homology"/>
<sequence length="190" mass="21163">MSEITRLLQAAESGDQKAAEDLLPLVYQELRRLAKARLSHEKPGQTLQATDLVHEAYQRLVDVTGGDDAKWNSVGHFFAAAAEAMRRILIDRARAKAAVKRGGDRQRIEFDAIEHPAAKRPERLLQLDEALVKLEQSDPQKAQLVKLRFYAGLTGEQAAQAMGISSATSDRHWAYARAWLKTAMDSEEAD</sequence>
<dbReference type="PANTHER" id="PTHR43133">
    <property type="entry name" value="RNA POLYMERASE ECF-TYPE SIGMA FACTO"/>
    <property type="match status" value="1"/>
</dbReference>
<keyword evidence="3" id="KW-0731">Sigma factor</keyword>
<dbReference type="NCBIfam" id="TIGR02999">
    <property type="entry name" value="Sig-70_X6"/>
    <property type="match status" value="1"/>
</dbReference>
<evidence type="ECO:0000256" key="2">
    <source>
        <dbReference type="ARBA" id="ARBA00023015"/>
    </source>
</evidence>
<organism evidence="6 7">
    <name type="scientific">Novipirellula artificiosorum</name>
    <dbReference type="NCBI Taxonomy" id="2528016"/>
    <lineage>
        <taxon>Bacteria</taxon>
        <taxon>Pseudomonadati</taxon>
        <taxon>Planctomycetota</taxon>
        <taxon>Planctomycetia</taxon>
        <taxon>Pirellulales</taxon>
        <taxon>Pirellulaceae</taxon>
        <taxon>Novipirellula</taxon>
    </lineage>
</organism>
<dbReference type="SUPFAM" id="SSF88946">
    <property type="entry name" value="Sigma2 domain of RNA polymerase sigma factors"/>
    <property type="match status" value="1"/>
</dbReference>
<dbReference type="InterPro" id="IPR013325">
    <property type="entry name" value="RNA_pol_sigma_r2"/>
</dbReference>
<dbReference type="RefSeq" id="WP_146526575.1">
    <property type="nucleotide sequence ID" value="NZ_SJPV01000004.1"/>
</dbReference>
<gene>
    <name evidence="6" type="ORF">Poly41_27060</name>
</gene>
<feature type="domain" description="RNA polymerase sigma-70 ECF-like HTH" evidence="5">
    <location>
        <begin position="1"/>
        <end position="185"/>
    </location>
</feature>
<evidence type="ECO:0000313" key="6">
    <source>
        <dbReference type="EMBL" id="TWU38230.1"/>
    </source>
</evidence>
<keyword evidence="2" id="KW-0805">Transcription regulation</keyword>
<evidence type="ECO:0000256" key="4">
    <source>
        <dbReference type="ARBA" id="ARBA00023163"/>
    </source>
</evidence>
<dbReference type="InterPro" id="IPR053812">
    <property type="entry name" value="HTH_Sigma70_ECF-like"/>
</dbReference>
<dbReference type="NCBIfam" id="TIGR02937">
    <property type="entry name" value="sigma70-ECF"/>
    <property type="match status" value="1"/>
</dbReference>
<evidence type="ECO:0000313" key="7">
    <source>
        <dbReference type="Proteomes" id="UP000319143"/>
    </source>
</evidence>
<comment type="caution">
    <text evidence="6">The sequence shown here is derived from an EMBL/GenBank/DDBJ whole genome shotgun (WGS) entry which is preliminary data.</text>
</comment>
<name>A0A5C6DN18_9BACT</name>
<dbReference type="OrthoDB" id="278371at2"/>
<keyword evidence="4" id="KW-0804">Transcription</keyword>
<dbReference type="EMBL" id="SJPV01000004">
    <property type="protein sequence ID" value="TWU38230.1"/>
    <property type="molecule type" value="Genomic_DNA"/>
</dbReference>
<dbReference type="InterPro" id="IPR036388">
    <property type="entry name" value="WH-like_DNA-bd_sf"/>
</dbReference>
<accession>A0A5C6DN18</accession>
<dbReference type="PANTHER" id="PTHR43133:SF39">
    <property type="entry name" value="SIMILAR TO RNA POLYMERASE SIGMA-E FACTOR"/>
    <property type="match status" value="1"/>
</dbReference>
<dbReference type="InterPro" id="IPR039425">
    <property type="entry name" value="RNA_pol_sigma-70-like"/>
</dbReference>
<dbReference type="InterPro" id="IPR013324">
    <property type="entry name" value="RNA_pol_sigma_r3/r4-like"/>
</dbReference>
<dbReference type="InterPro" id="IPR011517">
    <property type="entry name" value="RNA_pol_sigma70_ECF-like"/>
</dbReference>
<evidence type="ECO:0000256" key="1">
    <source>
        <dbReference type="ARBA" id="ARBA00010641"/>
    </source>
</evidence>
<keyword evidence="7" id="KW-1185">Reference proteome</keyword>
<dbReference type="Gene3D" id="1.10.1740.10">
    <property type="match status" value="1"/>
</dbReference>
<dbReference type="GO" id="GO:0006352">
    <property type="term" value="P:DNA-templated transcription initiation"/>
    <property type="evidence" value="ECO:0007669"/>
    <property type="project" value="InterPro"/>
</dbReference>
<dbReference type="InterPro" id="IPR014284">
    <property type="entry name" value="RNA_pol_sigma-70_dom"/>
</dbReference>
<dbReference type="Pfam" id="PF07638">
    <property type="entry name" value="Sigma70_ECF"/>
    <property type="match status" value="1"/>
</dbReference>
<dbReference type="Proteomes" id="UP000319143">
    <property type="component" value="Unassembled WGS sequence"/>
</dbReference>
<dbReference type="AlphaFoldDB" id="A0A5C6DN18"/>
<evidence type="ECO:0000259" key="5">
    <source>
        <dbReference type="Pfam" id="PF07638"/>
    </source>
</evidence>
<dbReference type="Gene3D" id="1.10.10.10">
    <property type="entry name" value="Winged helix-like DNA-binding domain superfamily/Winged helix DNA-binding domain"/>
    <property type="match status" value="1"/>
</dbReference>